<evidence type="ECO:0000256" key="1">
    <source>
        <dbReference type="SAM" id="MobiDB-lite"/>
    </source>
</evidence>
<dbReference type="RefSeq" id="WP_125691436.1">
    <property type="nucleotide sequence ID" value="NZ_JBHSSK010000022.1"/>
</dbReference>
<dbReference type="Pfam" id="PF07997">
    <property type="entry name" value="DUF1694"/>
    <property type="match status" value="1"/>
</dbReference>
<evidence type="ECO:0000313" key="2">
    <source>
        <dbReference type="EMBL" id="MFC6207449.1"/>
    </source>
</evidence>
<dbReference type="InterPro" id="IPR029064">
    <property type="entry name" value="Ribosomal_eL30-like_sf"/>
</dbReference>
<accession>A0ABW1SSG7</accession>
<reference evidence="3" key="1">
    <citation type="journal article" date="2019" name="Int. J. Syst. Evol. Microbiol.">
        <title>The Global Catalogue of Microorganisms (GCM) 10K type strain sequencing project: providing services to taxonomists for standard genome sequencing and annotation.</title>
        <authorList>
            <consortium name="The Broad Institute Genomics Platform"/>
            <consortium name="The Broad Institute Genome Sequencing Center for Infectious Disease"/>
            <person name="Wu L."/>
            <person name="Ma J."/>
        </authorList>
    </citation>
    <scope>NUCLEOTIDE SEQUENCE [LARGE SCALE GENOMIC DNA]</scope>
    <source>
        <strain evidence="3">CCM 8905</strain>
    </source>
</reference>
<dbReference type="PIRSF" id="PIRSF034303">
    <property type="entry name" value="DUF1694"/>
    <property type="match status" value="1"/>
</dbReference>
<gene>
    <name evidence="2" type="ORF">ACFP1G_08140</name>
</gene>
<dbReference type="SUPFAM" id="SSF160515">
    <property type="entry name" value="YueI-like"/>
    <property type="match status" value="1"/>
</dbReference>
<feature type="region of interest" description="Disordered" evidence="1">
    <location>
        <begin position="1"/>
        <end position="23"/>
    </location>
</feature>
<protein>
    <submittedName>
        <fullName evidence="2">YueI family protein</fullName>
    </submittedName>
</protein>
<evidence type="ECO:0000313" key="3">
    <source>
        <dbReference type="Proteomes" id="UP001596254"/>
    </source>
</evidence>
<sequence length="154" mass="17453">MAEKSQMEQHLQNSVYGTPKINPDEQRHYLGTFRERVSLAMTISEVTDRKNLDAFITEISAHPDFQVILNGHIDQTDLGPYMKLASQHNLKFTIKQDEIYGVNDTDLGLVVASDHAINENPILLAKKYPANRDLTTTNAKTPAKTSWLDKLLHH</sequence>
<proteinExistence type="predicted"/>
<keyword evidence="3" id="KW-1185">Reference proteome</keyword>
<dbReference type="Proteomes" id="UP001596254">
    <property type="component" value="Unassembled WGS sequence"/>
</dbReference>
<name>A0ABW1SSG7_9LACO</name>
<dbReference type="EMBL" id="JBHSSK010000022">
    <property type="protein sequence ID" value="MFC6207449.1"/>
    <property type="molecule type" value="Genomic_DNA"/>
</dbReference>
<comment type="caution">
    <text evidence="2">The sequence shown here is derived from an EMBL/GenBank/DDBJ whole genome shotgun (WGS) entry which is preliminary data.</text>
</comment>
<dbReference type="Gene3D" id="3.30.1330.30">
    <property type="match status" value="1"/>
</dbReference>
<dbReference type="InterPro" id="IPR012543">
    <property type="entry name" value="DUF1694"/>
</dbReference>
<organism evidence="2 3">
    <name type="scientific">Levilactobacillus tongjiangensis</name>
    <dbReference type="NCBI Taxonomy" id="2486023"/>
    <lineage>
        <taxon>Bacteria</taxon>
        <taxon>Bacillati</taxon>
        <taxon>Bacillota</taxon>
        <taxon>Bacilli</taxon>
        <taxon>Lactobacillales</taxon>
        <taxon>Lactobacillaceae</taxon>
        <taxon>Levilactobacillus</taxon>
    </lineage>
</organism>